<dbReference type="Proteomes" id="UP001396334">
    <property type="component" value="Unassembled WGS sequence"/>
</dbReference>
<feature type="compositionally biased region" description="Basic and acidic residues" evidence="2">
    <location>
        <begin position="14"/>
        <end position="23"/>
    </location>
</feature>
<comment type="caution">
    <text evidence="3">The sequence shown here is derived from an EMBL/GenBank/DDBJ whole genome shotgun (WGS) entry which is preliminary data.</text>
</comment>
<keyword evidence="1" id="KW-0175">Coiled coil</keyword>
<evidence type="ECO:0000256" key="1">
    <source>
        <dbReference type="SAM" id="Coils"/>
    </source>
</evidence>
<proteinExistence type="predicted"/>
<evidence type="ECO:0000256" key="2">
    <source>
        <dbReference type="SAM" id="MobiDB-lite"/>
    </source>
</evidence>
<protein>
    <submittedName>
        <fullName evidence="3">Uncharacterized protein</fullName>
    </submittedName>
</protein>
<feature type="region of interest" description="Disordered" evidence="2">
    <location>
        <begin position="1"/>
        <end position="31"/>
    </location>
</feature>
<keyword evidence="4" id="KW-1185">Reference proteome</keyword>
<gene>
    <name evidence="3" type="ORF">V6N11_039362</name>
</gene>
<sequence>MDDIFPAFLLPPNESRHTQKRQTESCPDFQEQTHDFPDQSPFLNWVQSQNQPGISSGVAPTHISNVITPQTFQSPNISNGPVFKRSYSSLSVPERAMRKRRNDQAYRERCRNHKTEMQLNLTNLQGENDSLKKENDSLKDANSLLNQTLRDQENEIELLRSDLIKIKREYEQQNVLVQTLSGILADPMRLENEKLKDENASLRKNADLNSILPQLAEENVKLRNENKVLRVQNDALCGKIISDNHNKSEHQ</sequence>
<dbReference type="EMBL" id="JBBPBN010000013">
    <property type="protein sequence ID" value="KAK9026525.1"/>
    <property type="molecule type" value="Genomic_DNA"/>
</dbReference>
<accession>A0ABR2SN89</accession>
<evidence type="ECO:0000313" key="4">
    <source>
        <dbReference type="Proteomes" id="UP001396334"/>
    </source>
</evidence>
<reference evidence="3 4" key="1">
    <citation type="journal article" date="2024" name="G3 (Bethesda)">
        <title>Genome assembly of Hibiscus sabdariffa L. provides insights into metabolisms of medicinal natural products.</title>
        <authorList>
            <person name="Kim T."/>
        </authorList>
    </citation>
    <scope>NUCLEOTIDE SEQUENCE [LARGE SCALE GENOMIC DNA]</scope>
    <source>
        <strain evidence="3">TK-2024</strain>
        <tissue evidence="3">Old leaves</tissue>
    </source>
</reference>
<name>A0ABR2SN89_9ROSI</name>
<feature type="coiled-coil region" evidence="1">
    <location>
        <begin position="114"/>
        <end position="232"/>
    </location>
</feature>
<organism evidence="3 4">
    <name type="scientific">Hibiscus sabdariffa</name>
    <name type="common">roselle</name>
    <dbReference type="NCBI Taxonomy" id="183260"/>
    <lineage>
        <taxon>Eukaryota</taxon>
        <taxon>Viridiplantae</taxon>
        <taxon>Streptophyta</taxon>
        <taxon>Embryophyta</taxon>
        <taxon>Tracheophyta</taxon>
        <taxon>Spermatophyta</taxon>
        <taxon>Magnoliopsida</taxon>
        <taxon>eudicotyledons</taxon>
        <taxon>Gunneridae</taxon>
        <taxon>Pentapetalae</taxon>
        <taxon>rosids</taxon>
        <taxon>malvids</taxon>
        <taxon>Malvales</taxon>
        <taxon>Malvaceae</taxon>
        <taxon>Malvoideae</taxon>
        <taxon>Hibiscus</taxon>
    </lineage>
</organism>
<evidence type="ECO:0000313" key="3">
    <source>
        <dbReference type="EMBL" id="KAK9026525.1"/>
    </source>
</evidence>